<sequence length="139" mass="15101">MADAELIDRLIEEAAHASDWRSGSVRRGHLPLFNYWGPVICLTSAGDVVRNDEEDGPLRPADPAERAFALARAAELYPELVHLRPPRPPVATTCGRCHGQGRLALSQGSVVPWSNRSGPRGFVYCPDCDSLGWTVTGPV</sequence>
<protein>
    <submittedName>
        <fullName evidence="2">Mono/diheme cytochrome c family protein</fullName>
    </submittedName>
</protein>
<dbReference type="Proteomes" id="UP000631312">
    <property type="component" value="Unassembled WGS sequence"/>
</dbReference>
<dbReference type="RefSeq" id="WP_188122398.1">
    <property type="nucleotide sequence ID" value="NZ_BOMP01000029.1"/>
</dbReference>
<evidence type="ECO:0000313" key="2">
    <source>
        <dbReference type="EMBL" id="MBB4750193.1"/>
    </source>
</evidence>
<evidence type="ECO:0000313" key="4">
    <source>
        <dbReference type="Proteomes" id="UP000631312"/>
    </source>
</evidence>
<reference evidence="2 3" key="1">
    <citation type="submission" date="2020-08" db="EMBL/GenBank/DDBJ databases">
        <title>Sequencing the genomes of 1000 actinobacteria strains.</title>
        <authorList>
            <person name="Klenk H.-P."/>
        </authorList>
    </citation>
    <scope>NUCLEOTIDE SEQUENCE [LARGE SCALE GENOMIC DNA]</scope>
    <source>
        <strain evidence="2 3">DSM 43150</strain>
    </source>
</reference>
<proteinExistence type="predicted"/>
<evidence type="ECO:0000313" key="1">
    <source>
        <dbReference type="EMBL" id="GIE38920.1"/>
    </source>
</evidence>
<organism evidence="2 3">
    <name type="scientific">Actinoplanes lobatus</name>
    <dbReference type="NCBI Taxonomy" id="113568"/>
    <lineage>
        <taxon>Bacteria</taxon>
        <taxon>Bacillati</taxon>
        <taxon>Actinomycetota</taxon>
        <taxon>Actinomycetes</taxon>
        <taxon>Micromonosporales</taxon>
        <taxon>Micromonosporaceae</taxon>
        <taxon>Actinoplanes</taxon>
    </lineage>
</organism>
<name>A0A7W7HGN5_9ACTN</name>
<gene>
    <name evidence="1" type="ORF">Alo02nite_18180</name>
    <name evidence="2" type="ORF">BJ964_004354</name>
</gene>
<comment type="caution">
    <text evidence="2">The sequence shown here is derived from an EMBL/GenBank/DDBJ whole genome shotgun (WGS) entry which is preliminary data.</text>
</comment>
<evidence type="ECO:0000313" key="3">
    <source>
        <dbReference type="Proteomes" id="UP000590511"/>
    </source>
</evidence>
<dbReference type="EMBL" id="JACHNC010000001">
    <property type="protein sequence ID" value="MBB4750193.1"/>
    <property type="molecule type" value="Genomic_DNA"/>
</dbReference>
<dbReference type="AlphaFoldDB" id="A0A7W7HGN5"/>
<dbReference type="Proteomes" id="UP000590511">
    <property type="component" value="Unassembled WGS sequence"/>
</dbReference>
<reference evidence="1 4" key="2">
    <citation type="submission" date="2021-01" db="EMBL/GenBank/DDBJ databases">
        <title>Whole genome shotgun sequence of Actinoplanes lobatus NBRC 12513.</title>
        <authorList>
            <person name="Komaki H."/>
            <person name="Tamura T."/>
        </authorList>
    </citation>
    <scope>NUCLEOTIDE SEQUENCE [LARGE SCALE GENOMIC DNA]</scope>
    <source>
        <strain evidence="1 4">NBRC 12513</strain>
    </source>
</reference>
<accession>A0A7W7HGN5</accession>
<dbReference type="EMBL" id="BOMP01000029">
    <property type="protein sequence ID" value="GIE38920.1"/>
    <property type="molecule type" value="Genomic_DNA"/>
</dbReference>
<keyword evidence="4" id="KW-1185">Reference proteome</keyword>